<keyword evidence="3" id="KW-1185">Reference proteome</keyword>
<sequence>MEKRGREKTKNREKRGCIEKEEGSEKASSSQFSSSKAYRAKWNQRDLGEQEGRSSASTSLARFGFMRKTSEDRNQLAVTEIAEDRRTKDGYSLAFNLVRDSVKADGSTTLFFSHYICSSLLRVQSQIAIVGILDSEECSRDEWLIKSGKGDFSRIVKVAWHECTETMPKSVYVCPLHLIPML</sequence>
<feature type="region of interest" description="Disordered" evidence="1">
    <location>
        <begin position="1"/>
        <end position="55"/>
    </location>
</feature>
<gene>
    <name evidence="2" type="ORF">VNO77_18679</name>
</gene>
<name>A0AAN9LL58_CANGL</name>
<reference evidence="2 3" key="1">
    <citation type="submission" date="2024-01" db="EMBL/GenBank/DDBJ databases">
        <title>The genomes of 5 underutilized Papilionoideae crops provide insights into root nodulation and disease resistanc.</title>
        <authorList>
            <person name="Jiang F."/>
        </authorList>
    </citation>
    <scope>NUCLEOTIDE SEQUENCE [LARGE SCALE GENOMIC DNA]</scope>
    <source>
        <strain evidence="2">LVBAO_FW01</strain>
        <tissue evidence="2">Leaves</tissue>
    </source>
</reference>
<dbReference type="EMBL" id="JAYMYQ010000004">
    <property type="protein sequence ID" value="KAK7338080.1"/>
    <property type="molecule type" value="Genomic_DNA"/>
</dbReference>
<dbReference type="Proteomes" id="UP001367508">
    <property type="component" value="Unassembled WGS sequence"/>
</dbReference>
<proteinExistence type="predicted"/>
<feature type="compositionally biased region" description="Basic and acidic residues" evidence="1">
    <location>
        <begin position="43"/>
        <end position="52"/>
    </location>
</feature>
<protein>
    <submittedName>
        <fullName evidence="2">Uncharacterized protein</fullName>
    </submittedName>
</protein>
<evidence type="ECO:0000256" key="1">
    <source>
        <dbReference type="SAM" id="MobiDB-lite"/>
    </source>
</evidence>
<evidence type="ECO:0000313" key="3">
    <source>
        <dbReference type="Proteomes" id="UP001367508"/>
    </source>
</evidence>
<feature type="compositionally biased region" description="Low complexity" evidence="1">
    <location>
        <begin position="26"/>
        <end position="35"/>
    </location>
</feature>
<comment type="caution">
    <text evidence="2">The sequence shown here is derived from an EMBL/GenBank/DDBJ whole genome shotgun (WGS) entry which is preliminary data.</text>
</comment>
<organism evidence="2 3">
    <name type="scientific">Canavalia gladiata</name>
    <name type="common">Sword bean</name>
    <name type="synonym">Dolichos gladiatus</name>
    <dbReference type="NCBI Taxonomy" id="3824"/>
    <lineage>
        <taxon>Eukaryota</taxon>
        <taxon>Viridiplantae</taxon>
        <taxon>Streptophyta</taxon>
        <taxon>Embryophyta</taxon>
        <taxon>Tracheophyta</taxon>
        <taxon>Spermatophyta</taxon>
        <taxon>Magnoliopsida</taxon>
        <taxon>eudicotyledons</taxon>
        <taxon>Gunneridae</taxon>
        <taxon>Pentapetalae</taxon>
        <taxon>rosids</taxon>
        <taxon>fabids</taxon>
        <taxon>Fabales</taxon>
        <taxon>Fabaceae</taxon>
        <taxon>Papilionoideae</taxon>
        <taxon>50 kb inversion clade</taxon>
        <taxon>NPAAA clade</taxon>
        <taxon>indigoferoid/millettioid clade</taxon>
        <taxon>Phaseoleae</taxon>
        <taxon>Canavalia</taxon>
    </lineage>
</organism>
<dbReference type="AlphaFoldDB" id="A0AAN9LL58"/>
<accession>A0AAN9LL58</accession>
<feature type="compositionally biased region" description="Basic and acidic residues" evidence="1">
    <location>
        <begin position="1"/>
        <end position="25"/>
    </location>
</feature>
<evidence type="ECO:0000313" key="2">
    <source>
        <dbReference type="EMBL" id="KAK7338080.1"/>
    </source>
</evidence>